<dbReference type="GO" id="GO:0071973">
    <property type="term" value="P:bacterial-type flagellum-dependent cell motility"/>
    <property type="evidence" value="ECO:0007669"/>
    <property type="project" value="InterPro"/>
</dbReference>
<dbReference type="Proteomes" id="UP000595917">
    <property type="component" value="Chromosome"/>
</dbReference>
<evidence type="ECO:0000256" key="4">
    <source>
        <dbReference type="SAM" id="SignalP"/>
    </source>
</evidence>
<dbReference type="GO" id="GO:0055040">
    <property type="term" value="C:periplasmic flagellum"/>
    <property type="evidence" value="ECO:0007669"/>
    <property type="project" value="UniProtKB-SubCell"/>
</dbReference>
<feature type="signal peptide" evidence="4">
    <location>
        <begin position="1"/>
        <end position="19"/>
    </location>
</feature>
<dbReference type="Pfam" id="PF04620">
    <property type="entry name" value="FlaA"/>
    <property type="match status" value="1"/>
</dbReference>
<sequence>MKQFTVIALFLFAAGLVIAQNNEVGGPDPERIGIDAAQQLLKEVSVDKFEHDGYWRSSMSSDEGYTTTRLFEGGPAGKAPIPDEEGMNIPDRYVLGTRVDFLRRGHTNFTLYPSRPIPIEGITKTISVWVVGRNFNHVLKIMIQDFFGRDYELYVGKLNFQGWKRLTVAIPPQAPDGRNGIVQRNYHYNNSMGIKVTGFKIECDPMEAYGSYYIYFDDLRAVTDLFAEDNRDADDMVDTW</sequence>
<keyword evidence="3" id="KW-0975">Bacterial flagellum</keyword>
<reference evidence="5" key="1">
    <citation type="submission" date="2021-01" db="EMBL/GenBank/DDBJ databases">
        <title>Description of Breznakiella homolactica.</title>
        <authorList>
            <person name="Song Y."/>
            <person name="Brune A."/>
        </authorList>
    </citation>
    <scope>NUCLEOTIDE SEQUENCE</scope>
    <source>
        <strain evidence="5">RmG30</strain>
    </source>
</reference>
<protein>
    <submittedName>
        <fullName evidence="5">Flagellar filament protein FlaA</fullName>
    </submittedName>
</protein>
<keyword evidence="5" id="KW-0282">Flagellum</keyword>
<proteinExistence type="predicted"/>
<dbReference type="AlphaFoldDB" id="A0A7T7XJ55"/>
<comment type="subcellular location">
    <subcellularLocation>
        <location evidence="1">Periplasmic flagellum</location>
    </subcellularLocation>
</comment>
<organism evidence="5 6">
    <name type="scientific">Breznakiella homolactica</name>
    <dbReference type="NCBI Taxonomy" id="2798577"/>
    <lineage>
        <taxon>Bacteria</taxon>
        <taxon>Pseudomonadati</taxon>
        <taxon>Spirochaetota</taxon>
        <taxon>Spirochaetia</taxon>
        <taxon>Spirochaetales</taxon>
        <taxon>Breznakiellaceae</taxon>
        <taxon>Breznakiella</taxon>
    </lineage>
</organism>
<keyword evidence="5" id="KW-0966">Cell projection</keyword>
<dbReference type="KEGG" id="bhc:JFL75_10500"/>
<evidence type="ECO:0000256" key="3">
    <source>
        <dbReference type="ARBA" id="ARBA00023143"/>
    </source>
</evidence>
<dbReference type="RefSeq" id="WP_215624699.1">
    <property type="nucleotide sequence ID" value="NZ_CP067089.2"/>
</dbReference>
<accession>A0A7T7XJ55</accession>
<name>A0A7T7XJ55_9SPIR</name>
<keyword evidence="6" id="KW-1185">Reference proteome</keyword>
<evidence type="ECO:0000313" key="5">
    <source>
        <dbReference type="EMBL" id="QQO07394.1"/>
    </source>
</evidence>
<dbReference type="EMBL" id="CP067089">
    <property type="protein sequence ID" value="QQO07394.1"/>
    <property type="molecule type" value="Genomic_DNA"/>
</dbReference>
<evidence type="ECO:0000256" key="2">
    <source>
        <dbReference type="ARBA" id="ARBA00022764"/>
    </source>
</evidence>
<evidence type="ECO:0000313" key="6">
    <source>
        <dbReference type="Proteomes" id="UP000595917"/>
    </source>
</evidence>
<dbReference type="GO" id="GO:0030288">
    <property type="term" value="C:outer membrane-bounded periplasmic space"/>
    <property type="evidence" value="ECO:0007669"/>
    <property type="project" value="InterPro"/>
</dbReference>
<keyword evidence="2" id="KW-0574">Periplasm</keyword>
<gene>
    <name evidence="5" type="ORF">JFL75_10500</name>
</gene>
<keyword evidence="5" id="KW-0969">Cilium</keyword>
<dbReference type="InterPro" id="IPR006714">
    <property type="entry name" value="FlaA"/>
</dbReference>
<keyword evidence="4" id="KW-0732">Signal</keyword>
<feature type="chain" id="PRO_5031057983" evidence="4">
    <location>
        <begin position="20"/>
        <end position="240"/>
    </location>
</feature>
<evidence type="ECO:0000256" key="1">
    <source>
        <dbReference type="ARBA" id="ARBA00004631"/>
    </source>
</evidence>